<reference evidence="2 3" key="1">
    <citation type="journal article" date="2011" name="Science">
        <title>The Selaginella genome identifies genetic changes associated with the evolution of vascular plants.</title>
        <authorList>
            <person name="Banks J.A."/>
            <person name="Nishiyama T."/>
            <person name="Hasebe M."/>
            <person name="Bowman J.L."/>
            <person name="Gribskov M."/>
            <person name="dePamphilis C."/>
            <person name="Albert V.A."/>
            <person name="Aono N."/>
            <person name="Aoyama T."/>
            <person name="Ambrose B.A."/>
            <person name="Ashton N.W."/>
            <person name="Axtell M.J."/>
            <person name="Barker E."/>
            <person name="Barker M.S."/>
            <person name="Bennetzen J.L."/>
            <person name="Bonawitz N.D."/>
            <person name="Chapple C."/>
            <person name="Cheng C."/>
            <person name="Correa L.G."/>
            <person name="Dacre M."/>
            <person name="DeBarry J."/>
            <person name="Dreyer I."/>
            <person name="Elias M."/>
            <person name="Engstrom E.M."/>
            <person name="Estelle M."/>
            <person name="Feng L."/>
            <person name="Finet C."/>
            <person name="Floyd S.K."/>
            <person name="Frommer W.B."/>
            <person name="Fujita T."/>
            <person name="Gramzow L."/>
            <person name="Gutensohn M."/>
            <person name="Harholt J."/>
            <person name="Hattori M."/>
            <person name="Heyl A."/>
            <person name="Hirai T."/>
            <person name="Hiwatashi Y."/>
            <person name="Ishikawa M."/>
            <person name="Iwata M."/>
            <person name="Karol K.G."/>
            <person name="Koehler B."/>
            <person name="Kolukisaoglu U."/>
            <person name="Kubo M."/>
            <person name="Kurata T."/>
            <person name="Lalonde S."/>
            <person name="Li K."/>
            <person name="Li Y."/>
            <person name="Litt A."/>
            <person name="Lyons E."/>
            <person name="Manning G."/>
            <person name="Maruyama T."/>
            <person name="Michael T.P."/>
            <person name="Mikami K."/>
            <person name="Miyazaki S."/>
            <person name="Morinaga S."/>
            <person name="Murata T."/>
            <person name="Mueller-Roeber B."/>
            <person name="Nelson D.R."/>
            <person name="Obara M."/>
            <person name="Oguri Y."/>
            <person name="Olmstead R.G."/>
            <person name="Onodera N."/>
            <person name="Petersen B.L."/>
            <person name="Pils B."/>
            <person name="Prigge M."/>
            <person name="Rensing S.A."/>
            <person name="Riano-Pachon D.M."/>
            <person name="Roberts A.W."/>
            <person name="Sato Y."/>
            <person name="Scheller H.V."/>
            <person name="Schulz B."/>
            <person name="Schulz C."/>
            <person name="Shakirov E.V."/>
            <person name="Shibagaki N."/>
            <person name="Shinohara N."/>
            <person name="Shippen D.E."/>
            <person name="Soerensen I."/>
            <person name="Sotooka R."/>
            <person name="Sugimoto N."/>
            <person name="Sugita M."/>
            <person name="Sumikawa N."/>
            <person name="Tanurdzic M."/>
            <person name="Theissen G."/>
            <person name="Ulvskov P."/>
            <person name="Wakazuki S."/>
            <person name="Weng J.K."/>
            <person name="Willats W.W."/>
            <person name="Wipf D."/>
            <person name="Wolf P.G."/>
            <person name="Yang L."/>
            <person name="Zimmer A.D."/>
            <person name="Zhu Q."/>
            <person name="Mitros T."/>
            <person name="Hellsten U."/>
            <person name="Loque D."/>
            <person name="Otillar R."/>
            <person name="Salamov A."/>
            <person name="Schmutz J."/>
            <person name="Shapiro H."/>
            <person name="Lindquist E."/>
            <person name="Lucas S."/>
            <person name="Rokhsar D."/>
            <person name="Grigoriev I.V."/>
        </authorList>
    </citation>
    <scope>NUCLEOTIDE SEQUENCE [LARGE SCALE GENOMIC DNA]</scope>
</reference>
<dbReference type="PRINTS" id="PR00421">
    <property type="entry name" value="THIOREDOXIN"/>
</dbReference>
<dbReference type="KEGG" id="smo:SELMODRAFT_7911"/>
<dbReference type="Pfam" id="PF00085">
    <property type="entry name" value="Thioredoxin"/>
    <property type="match status" value="1"/>
</dbReference>
<dbReference type="eggNOG" id="KOG0907">
    <property type="taxonomic scope" value="Eukaryota"/>
</dbReference>
<dbReference type="InterPro" id="IPR036249">
    <property type="entry name" value="Thioredoxin-like_sf"/>
</dbReference>
<dbReference type="Proteomes" id="UP000001514">
    <property type="component" value="Unassembled WGS sequence"/>
</dbReference>
<name>D8RGY5_SELML</name>
<protein>
    <recommendedName>
        <fullName evidence="1">Thioredoxin domain-containing protein</fullName>
    </recommendedName>
</protein>
<evidence type="ECO:0000313" key="2">
    <source>
        <dbReference type="EMBL" id="EFJ28672.1"/>
    </source>
</evidence>
<dbReference type="PANTHER" id="PTHR10438">
    <property type="entry name" value="THIOREDOXIN"/>
    <property type="match status" value="1"/>
</dbReference>
<evidence type="ECO:0000259" key="1">
    <source>
        <dbReference type="PROSITE" id="PS51352"/>
    </source>
</evidence>
<dbReference type="PANTHER" id="PTHR10438:SF463">
    <property type="entry name" value="THIOREDOXIN"/>
    <property type="match status" value="1"/>
</dbReference>
<proteinExistence type="predicted"/>
<feature type="non-terminal residue" evidence="2">
    <location>
        <position position="99"/>
    </location>
</feature>
<dbReference type="InParanoid" id="D8RGY5"/>
<dbReference type="STRING" id="88036.D8RGY5"/>
<dbReference type="AlphaFoldDB" id="D8RGY5"/>
<dbReference type="Gramene" id="EFJ28672">
    <property type="protein sequence ID" value="EFJ28672"/>
    <property type="gene ID" value="SELMODRAFT_7911"/>
</dbReference>
<dbReference type="OMA" id="DTMVGAN"/>
<keyword evidence="3" id="KW-1185">Reference proteome</keyword>
<dbReference type="PROSITE" id="PS51352">
    <property type="entry name" value="THIOREDOXIN_2"/>
    <property type="match status" value="1"/>
</dbReference>
<accession>D8RGY5</accession>
<organism evidence="3">
    <name type="scientific">Selaginella moellendorffii</name>
    <name type="common">Spikemoss</name>
    <dbReference type="NCBI Taxonomy" id="88036"/>
    <lineage>
        <taxon>Eukaryota</taxon>
        <taxon>Viridiplantae</taxon>
        <taxon>Streptophyta</taxon>
        <taxon>Embryophyta</taxon>
        <taxon>Tracheophyta</taxon>
        <taxon>Lycopodiopsida</taxon>
        <taxon>Selaginellales</taxon>
        <taxon>Selaginellaceae</taxon>
        <taxon>Selaginella</taxon>
    </lineage>
</organism>
<dbReference type="OrthoDB" id="2121326at2759"/>
<sequence length="99" mass="11364">EDWRIKLRRSIDIYKPMVVSFVASWCNKCKEINPQFDEISKKHPGMYFVRIDVDMLPDVTAQWGVKSVPTFVFIRGGRQIDVVAGPNKEEVDSKAATYA</sequence>
<feature type="non-terminal residue" evidence="2">
    <location>
        <position position="1"/>
    </location>
</feature>
<feature type="domain" description="Thioredoxin" evidence="1">
    <location>
        <begin position="1"/>
        <end position="99"/>
    </location>
</feature>
<dbReference type="Gene3D" id="3.40.30.10">
    <property type="entry name" value="Glutaredoxin"/>
    <property type="match status" value="1"/>
</dbReference>
<dbReference type="HOGENOM" id="CLU_090389_14_4_1"/>
<dbReference type="SUPFAM" id="SSF52833">
    <property type="entry name" value="Thioredoxin-like"/>
    <property type="match status" value="1"/>
</dbReference>
<dbReference type="InterPro" id="IPR050620">
    <property type="entry name" value="Thioredoxin_H-type-like"/>
</dbReference>
<evidence type="ECO:0000313" key="3">
    <source>
        <dbReference type="Proteomes" id="UP000001514"/>
    </source>
</evidence>
<dbReference type="CDD" id="cd02947">
    <property type="entry name" value="TRX_family"/>
    <property type="match status" value="1"/>
</dbReference>
<dbReference type="InterPro" id="IPR013766">
    <property type="entry name" value="Thioredoxin_domain"/>
</dbReference>
<dbReference type="EMBL" id="GL377579">
    <property type="protein sequence ID" value="EFJ28672.1"/>
    <property type="molecule type" value="Genomic_DNA"/>
</dbReference>
<gene>
    <name evidence="2" type="ORF">SELMODRAFT_7911</name>
</gene>